<evidence type="ECO:0000256" key="1">
    <source>
        <dbReference type="ARBA" id="ARBA00022737"/>
    </source>
</evidence>
<dbReference type="InterPro" id="IPR051465">
    <property type="entry name" value="Cell_Envelope_Struct_Comp"/>
</dbReference>
<dbReference type="EMBL" id="CP033169">
    <property type="protein sequence ID" value="AYO32349.1"/>
    <property type="molecule type" value="Genomic_DNA"/>
</dbReference>
<keyword evidence="1" id="KW-0677">Repeat</keyword>
<feature type="domain" description="SLH" evidence="3">
    <location>
        <begin position="284"/>
        <end position="346"/>
    </location>
</feature>
<reference evidence="4 5" key="1">
    <citation type="submission" date="2018-10" db="EMBL/GenBank/DDBJ databases">
        <authorList>
            <person name="Zhang X."/>
        </authorList>
    </citation>
    <scope>NUCLEOTIDE SEQUENCE [LARGE SCALE GENOMIC DNA]</scope>
    <source>
        <strain evidence="4 5">SK-G1</strain>
    </source>
</reference>
<feature type="region of interest" description="Disordered" evidence="2">
    <location>
        <begin position="344"/>
        <end position="366"/>
    </location>
</feature>
<evidence type="ECO:0000313" key="5">
    <source>
        <dbReference type="Proteomes" id="UP000280960"/>
    </source>
</evidence>
<accession>A0A3G2RAG3</accession>
<proteinExistence type="predicted"/>
<dbReference type="AlphaFoldDB" id="A0A3G2RAG3"/>
<dbReference type="Pfam" id="PF00395">
    <property type="entry name" value="SLH"/>
    <property type="match status" value="3"/>
</dbReference>
<name>A0A3G2RAG3_9FIRM</name>
<feature type="domain" description="SLH" evidence="3">
    <location>
        <begin position="422"/>
        <end position="485"/>
    </location>
</feature>
<dbReference type="Proteomes" id="UP000280960">
    <property type="component" value="Chromosome"/>
</dbReference>
<evidence type="ECO:0000256" key="2">
    <source>
        <dbReference type="SAM" id="MobiDB-lite"/>
    </source>
</evidence>
<organism evidence="4 5">
    <name type="scientific">Biomaibacter acetigenes</name>
    <dbReference type="NCBI Taxonomy" id="2316383"/>
    <lineage>
        <taxon>Bacteria</taxon>
        <taxon>Bacillati</taxon>
        <taxon>Bacillota</taxon>
        <taxon>Clostridia</taxon>
        <taxon>Thermosediminibacterales</taxon>
        <taxon>Tepidanaerobacteraceae</taxon>
        <taxon>Biomaibacter</taxon>
    </lineage>
</organism>
<dbReference type="PANTHER" id="PTHR43308">
    <property type="entry name" value="OUTER MEMBRANE PROTEIN ALPHA-RELATED"/>
    <property type="match status" value="1"/>
</dbReference>
<protein>
    <submittedName>
        <fullName evidence="4">S-layer homology domain-containing protein</fullName>
    </submittedName>
</protein>
<dbReference type="PROSITE" id="PS51272">
    <property type="entry name" value="SLH"/>
    <property type="match status" value="3"/>
</dbReference>
<gene>
    <name evidence="4" type="ORF">D2962_16700</name>
</gene>
<dbReference type="PANTHER" id="PTHR43308:SF5">
    <property type="entry name" value="S-LAYER PROTEIN _ PEPTIDOGLYCAN ENDO-BETA-N-ACETYLGLUCOSAMINIDASE"/>
    <property type="match status" value="1"/>
</dbReference>
<evidence type="ECO:0000313" key="4">
    <source>
        <dbReference type="EMBL" id="AYO32349.1"/>
    </source>
</evidence>
<evidence type="ECO:0000259" key="3">
    <source>
        <dbReference type="PROSITE" id="PS51272"/>
    </source>
</evidence>
<dbReference type="KEGG" id="bacg:D2962_16700"/>
<keyword evidence="5" id="KW-1185">Reference proteome</keyword>
<dbReference type="InterPro" id="IPR001119">
    <property type="entry name" value="SLH_dom"/>
</dbReference>
<feature type="domain" description="SLH" evidence="3">
    <location>
        <begin position="357"/>
        <end position="420"/>
    </location>
</feature>
<sequence>MLFLICSVLINPEYALSAPTEFSGGVNNEYTYEEMVFVTGKPLKFTGTVSITEREKGDSKTVSYRFDLTTPDISEKSQLRRTVTYTTEYDRRNDKGQAIARTSVGSYSEKIVIGKDQYNLEDYQFSKSDVIDNRPASDFYSGNFNGRKYYTINKNEGEVVIEITGGNVGYENFWGSTETQIMELSISSKRYVMDEQDNEKKPVSWNGTVNVQISDSMTKSLSYYDNEATLSSFNGGYVRTTRREMVSRYEYNLPQMSGYIPDRSRRNKDSISLSAQMVPRVERLIVPKFRDVEGHWAQDYIEKLYSLDVFDTNSSFFVPESSMTREEFIKGIIRACNIRSSMDNQKKAVTRRNQPPEVSPFKDVSPQDPDYNYIKEGLDKGIVTGVTTDSFKPKDPLTRAQAITILVRALGFGNKAPNPGYQTSFSDDDSIPYWAKDSIYVAREINIIEGDSLNRVNPNRVMTRAEASAMLVRFLEFLQKDLQKDYRENIML</sequence>